<feature type="domain" description="UspA" evidence="2">
    <location>
        <begin position="7"/>
        <end position="160"/>
    </location>
</feature>
<dbReference type="InterPro" id="IPR006016">
    <property type="entry name" value="UspA"/>
</dbReference>
<sequence length="165" mass="18873">MKMCRKYEKILYPTDFSETAELALNHVKAFKKLKSEEVVILHVIDEREIKKKDILSLLLGVAGLNKSVEEFEKELKDKLMKEAESKIEPIKKELEELGFKVKDLIVVGVPHKEIVKVAEEEQVDIIIMGSHGKTNLKEILLGSVTENVIKKSKKPVLIVKRKKVE</sequence>
<evidence type="ECO:0000256" key="1">
    <source>
        <dbReference type="ARBA" id="ARBA00008791"/>
    </source>
</evidence>
<dbReference type="SUPFAM" id="SSF52402">
    <property type="entry name" value="Adenine nucleotide alpha hydrolases-like"/>
    <property type="match status" value="1"/>
</dbReference>
<evidence type="ECO:0000259" key="2">
    <source>
        <dbReference type="Pfam" id="PF00582"/>
    </source>
</evidence>
<name>C9RDZ8_METVM</name>
<gene>
    <name evidence="3" type="ordered locus">Metvu_1674</name>
</gene>
<accession>C9RDZ8</accession>
<comment type="similarity">
    <text evidence="1">Belongs to the universal stress protein A family.</text>
</comment>
<proteinExistence type="inferred from homology"/>
<dbReference type="PRINTS" id="PR01438">
    <property type="entry name" value="UNVRSLSTRESS"/>
</dbReference>
<dbReference type="Proteomes" id="UP000002063">
    <property type="component" value="Chromosome"/>
</dbReference>
<dbReference type="STRING" id="579137.Metvu_1674"/>
<keyword evidence="4" id="KW-1185">Reference proteome</keyword>
<dbReference type="KEGG" id="mvu:Metvu_1674"/>
<dbReference type="InterPro" id="IPR006015">
    <property type="entry name" value="Universal_stress_UspA"/>
</dbReference>
<dbReference type="EMBL" id="CP001787">
    <property type="protein sequence ID" value="ACX73527.1"/>
    <property type="molecule type" value="Genomic_DNA"/>
</dbReference>
<protein>
    <submittedName>
        <fullName evidence="3">UspA domain protein</fullName>
    </submittedName>
</protein>
<dbReference type="Gene3D" id="3.40.50.620">
    <property type="entry name" value="HUPs"/>
    <property type="match status" value="1"/>
</dbReference>
<dbReference type="AlphaFoldDB" id="C9RDZ8"/>
<dbReference type="PANTHER" id="PTHR46268:SF26">
    <property type="entry name" value="UNIVERSAL STRESS PROTEIN MJ0577"/>
    <property type="match status" value="1"/>
</dbReference>
<reference evidence="3" key="1">
    <citation type="submission" date="2009-10" db="EMBL/GenBank/DDBJ databases">
        <title>Complete sequence of chromosome of Methanocaldococcus vulcanius M7.</title>
        <authorList>
            <consortium name="US DOE Joint Genome Institute"/>
            <person name="Lucas S."/>
            <person name="Copeland A."/>
            <person name="Lapidus A."/>
            <person name="Glavina del Rio T."/>
            <person name="Dalin E."/>
            <person name="Tice H."/>
            <person name="Bruce D."/>
            <person name="Goodwin L."/>
            <person name="Pitluck S."/>
            <person name="Lcollab F.I."/>
            <person name="Brettin T."/>
            <person name="Detter J.C."/>
            <person name="Han C."/>
            <person name="Tapia R."/>
            <person name="Kuske C.R."/>
            <person name="Schmutz J."/>
            <person name="Larimer F."/>
            <person name="Land M."/>
            <person name="Hauser L."/>
            <person name="Kyrpides N."/>
            <person name="Ovchinikova G."/>
            <person name="Sieprawska-Lupa M."/>
            <person name="Whitman W.B."/>
            <person name="Woyke T."/>
        </authorList>
    </citation>
    <scope>NUCLEOTIDE SEQUENCE [LARGE SCALE GENOMIC DNA]</scope>
    <source>
        <strain evidence="3">M7</strain>
    </source>
</reference>
<evidence type="ECO:0000313" key="4">
    <source>
        <dbReference type="Proteomes" id="UP000002063"/>
    </source>
</evidence>
<dbReference type="Pfam" id="PF00582">
    <property type="entry name" value="Usp"/>
    <property type="match status" value="1"/>
</dbReference>
<dbReference type="eggNOG" id="arCOG02053">
    <property type="taxonomic scope" value="Archaea"/>
</dbReference>
<dbReference type="CDD" id="cd00293">
    <property type="entry name" value="USP-like"/>
    <property type="match status" value="1"/>
</dbReference>
<dbReference type="HOGENOM" id="CLU_049301_11_2_2"/>
<organism evidence="3 4">
    <name type="scientific">Methanocaldococcus vulcanius (strain ATCC 700851 / DSM 12094 / M7)</name>
    <name type="common">Methanococcus vulcanius</name>
    <dbReference type="NCBI Taxonomy" id="579137"/>
    <lineage>
        <taxon>Archaea</taxon>
        <taxon>Methanobacteriati</taxon>
        <taxon>Methanobacteriota</taxon>
        <taxon>Methanomada group</taxon>
        <taxon>Methanococci</taxon>
        <taxon>Methanococcales</taxon>
        <taxon>Methanocaldococcaceae</taxon>
        <taxon>Methanocaldococcus</taxon>
    </lineage>
</organism>
<dbReference type="InterPro" id="IPR014729">
    <property type="entry name" value="Rossmann-like_a/b/a_fold"/>
</dbReference>
<dbReference type="PANTHER" id="PTHR46268">
    <property type="entry name" value="STRESS RESPONSE PROTEIN NHAX"/>
    <property type="match status" value="1"/>
</dbReference>
<evidence type="ECO:0000313" key="3">
    <source>
        <dbReference type="EMBL" id="ACX73527.1"/>
    </source>
</evidence>